<evidence type="ECO:0000256" key="1">
    <source>
        <dbReference type="ARBA" id="ARBA00004496"/>
    </source>
</evidence>
<keyword evidence="9" id="KW-0133">Cell shape</keyword>
<reference evidence="14" key="1">
    <citation type="submission" date="2018-06" db="EMBL/GenBank/DDBJ databases">
        <authorList>
            <person name="Zhirakovskaya E."/>
        </authorList>
    </citation>
    <scope>NUCLEOTIDE SEQUENCE</scope>
</reference>
<protein>
    <submittedName>
        <fullName evidence="14">D-alanine--D-alanine ligase</fullName>
        <ecNumber evidence="14">6.3.2.4</ecNumber>
    </submittedName>
</protein>
<dbReference type="PROSITE" id="PS50975">
    <property type="entry name" value="ATP_GRASP"/>
    <property type="match status" value="1"/>
</dbReference>
<dbReference type="EC" id="6.3.2.4" evidence="14"/>
<dbReference type="Gene3D" id="3.30.470.20">
    <property type="entry name" value="ATP-grasp fold, B domain"/>
    <property type="match status" value="1"/>
</dbReference>
<keyword evidence="6" id="KW-0547">Nucleotide-binding</keyword>
<evidence type="ECO:0000256" key="10">
    <source>
        <dbReference type="ARBA" id="ARBA00022984"/>
    </source>
</evidence>
<feature type="domain" description="ATP-grasp" evidence="13">
    <location>
        <begin position="103"/>
        <end position="298"/>
    </location>
</feature>
<evidence type="ECO:0000256" key="12">
    <source>
        <dbReference type="ARBA" id="ARBA00023316"/>
    </source>
</evidence>
<dbReference type="InterPro" id="IPR011761">
    <property type="entry name" value="ATP-grasp"/>
</dbReference>
<keyword evidence="12" id="KW-0961">Cell wall biogenesis/degradation</keyword>
<dbReference type="Gene3D" id="3.30.1490.20">
    <property type="entry name" value="ATP-grasp fold, A domain"/>
    <property type="match status" value="1"/>
</dbReference>
<dbReference type="PIRSF" id="PIRSF039102">
    <property type="entry name" value="Ddl/VanB"/>
    <property type="match status" value="1"/>
</dbReference>
<dbReference type="InterPro" id="IPR005905">
    <property type="entry name" value="D_ala_D_ala"/>
</dbReference>
<dbReference type="InterPro" id="IPR013815">
    <property type="entry name" value="ATP_grasp_subdomain_1"/>
</dbReference>
<evidence type="ECO:0000256" key="2">
    <source>
        <dbReference type="ARBA" id="ARBA00010871"/>
    </source>
</evidence>
<dbReference type="GO" id="GO:0071555">
    <property type="term" value="P:cell wall organization"/>
    <property type="evidence" value="ECO:0007669"/>
    <property type="project" value="UniProtKB-KW"/>
</dbReference>
<dbReference type="NCBIfam" id="TIGR01205">
    <property type="entry name" value="D_ala_D_alaTIGR"/>
    <property type="match status" value="1"/>
</dbReference>
<evidence type="ECO:0000259" key="13">
    <source>
        <dbReference type="PROSITE" id="PS50975"/>
    </source>
</evidence>
<evidence type="ECO:0000256" key="9">
    <source>
        <dbReference type="ARBA" id="ARBA00022960"/>
    </source>
</evidence>
<keyword evidence="3" id="KW-0963">Cytoplasm</keyword>
<dbReference type="SUPFAM" id="SSF52440">
    <property type="entry name" value="PreATP-grasp domain"/>
    <property type="match status" value="1"/>
</dbReference>
<dbReference type="InterPro" id="IPR011127">
    <property type="entry name" value="Dala_Dala_lig_N"/>
</dbReference>
<keyword evidence="7" id="KW-0067">ATP-binding</keyword>
<evidence type="ECO:0000256" key="4">
    <source>
        <dbReference type="ARBA" id="ARBA00022598"/>
    </source>
</evidence>
<dbReference type="PANTHER" id="PTHR23132:SF23">
    <property type="entry name" value="D-ALANINE--D-ALANINE LIGASE B"/>
    <property type="match status" value="1"/>
</dbReference>
<organism evidence="14">
    <name type="scientific">hydrothermal vent metagenome</name>
    <dbReference type="NCBI Taxonomy" id="652676"/>
    <lineage>
        <taxon>unclassified sequences</taxon>
        <taxon>metagenomes</taxon>
        <taxon>ecological metagenomes</taxon>
    </lineage>
</organism>
<keyword evidence="10" id="KW-0573">Peptidoglycan synthesis</keyword>
<sequence length="318" mass="33884">MSSFGKVAVLMGGLSAEREVSLRSGAAVLTALQRQNIDAHGVDVGHDIVSVLLDGQFDCAFIALHGRRGEDGVIQGVLETLNIPYTGSGVLGSALSMDKVRSKQVWQTAGLPTPAFAVLNDDSDWSAVVDELGLPLAVKPVHEGSSLGATRVEHLKNLEPAWRNAAEFDATVMAEPWIIGEEYTVGILDGEALPVIRLETPREFYDYEAKYNTDDTRYHCPSGLSAADEQQFQALALSAFTALGATGWGRIDFMLDKNGAPWLLENNTVPGLTDHSLVPMAAQAAGIDFDELILRVLSAAMVSAVTVSDSAEEVGNGC</sequence>
<dbReference type="FunFam" id="3.30.470.20:FF:000008">
    <property type="entry name" value="D-alanine--D-alanine ligase"/>
    <property type="match status" value="1"/>
</dbReference>
<keyword evidence="8" id="KW-0460">Magnesium</keyword>
<dbReference type="AlphaFoldDB" id="A0A3B1ACF3"/>
<dbReference type="HAMAP" id="MF_00047">
    <property type="entry name" value="Dala_Dala_lig"/>
    <property type="match status" value="1"/>
</dbReference>
<dbReference type="GO" id="GO:0008360">
    <property type="term" value="P:regulation of cell shape"/>
    <property type="evidence" value="ECO:0007669"/>
    <property type="project" value="UniProtKB-KW"/>
</dbReference>
<evidence type="ECO:0000256" key="8">
    <source>
        <dbReference type="ARBA" id="ARBA00022842"/>
    </source>
</evidence>
<dbReference type="Pfam" id="PF07478">
    <property type="entry name" value="Dala_Dala_lig_C"/>
    <property type="match status" value="1"/>
</dbReference>
<dbReference type="GO" id="GO:0005524">
    <property type="term" value="F:ATP binding"/>
    <property type="evidence" value="ECO:0007669"/>
    <property type="project" value="UniProtKB-KW"/>
</dbReference>
<evidence type="ECO:0000256" key="11">
    <source>
        <dbReference type="ARBA" id="ARBA00023211"/>
    </source>
</evidence>
<dbReference type="PANTHER" id="PTHR23132">
    <property type="entry name" value="D-ALANINE--D-ALANINE LIGASE"/>
    <property type="match status" value="1"/>
</dbReference>
<dbReference type="InterPro" id="IPR011095">
    <property type="entry name" value="Dala_Dala_lig_C"/>
</dbReference>
<keyword evidence="4 14" id="KW-0436">Ligase</keyword>
<dbReference type="EMBL" id="UOFV01000169">
    <property type="protein sequence ID" value="VAW99300.1"/>
    <property type="molecule type" value="Genomic_DNA"/>
</dbReference>
<evidence type="ECO:0000256" key="7">
    <source>
        <dbReference type="ARBA" id="ARBA00022840"/>
    </source>
</evidence>
<evidence type="ECO:0000313" key="14">
    <source>
        <dbReference type="EMBL" id="VAW99300.1"/>
    </source>
</evidence>
<comment type="subcellular location">
    <subcellularLocation>
        <location evidence="1">Cytoplasm</location>
    </subcellularLocation>
</comment>
<gene>
    <name evidence="14" type="ORF">MNBD_GAMMA19-1922</name>
</gene>
<keyword evidence="11" id="KW-0464">Manganese</keyword>
<keyword evidence="5" id="KW-0479">Metal-binding</keyword>
<comment type="similarity">
    <text evidence="2">Belongs to the D-alanine--D-alanine ligase family.</text>
</comment>
<dbReference type="GO" id="GO:0008716">
    <property type="term" value="F:D-alanine-D-alanine ligase activity"/>
    <property type="evidence" value="ECO:0007669"/>
    <property type="project" value="UniProtKB-EC"/>
</dbReference>
<accession>A0A3B1ACF3</accession>
<dbReference type="InterPro" id="IPR000291">
    <property type="entry name" value="D-Ala_lig_Van_CS"/>
</dbReference>
<evidence type="ECO:0000256" key="5">
    <source>
        <dbReference type="ARBA" id="ARBA00022723"/>
    </source>
</evidence>
<dbReference type="GO" id="GO:0046872">
    <property type="term" value="F:metal ion binding"/>
    <property type="evidence" value="ECO:0007669"/>
    <property type="project" value="UniProtKB-KW"/>
</dbReference>
<evidence type="ECO:0000256" key="6">
    <source>
        <dbReference type="ARBA" id="ARBA00022741"/>
    </source>
</evidence>
<dbReference type="PROSITE" id="PS00843">
    <property type="entry name" value="DALA_DALA_LIGASE_1"/>
    <property type="match status" value="1"/>
</dbReference>
<evidence type="ECO:0000256" key="3">
    <source>
        <dbReference type="ARBA" id="ARBA00022490"/>
    </source>
</evidence>
<dbReference type="SUPFAM" id="SSF56059">
    <property type="entry name" value="Glutathione synthetase ATP-binding domain-like"/>
    <property type="match status" value="1"/>
</dbReference>
<dbReference type="Gene3D" id="3.40.50.20">
    <property type="match status" value="1"/>
</dbReference>
<dbReference type="GO" id="GO:0005829">
    <property type="term" value="C:cytosol"/>
    <property type="evidence" value="ECO:0007669"/>
    <property type="project" value="TreeGrafter"/>
</dbReference>
<name>A0A3B1ACF3_9ZZZZ</name>
<dbReference type="NCBIfam" id="NF002378">
    <property type="entry name" value="PRK01372.1"/>
    <property type="match status" value="1"/>
</dbReference>
<proteinExistence type="inferred from homology"/>
<dbReference type="InterPro" id="IPR016185">
    <property type="entry name" value="PreATP-grasp_dom_sf"/>
</dbReference>
<dbReference type="GO" id="GO:0009252">
    <property type="term" value="P:peptidoglycan biosynthetic process"/>
    <property type="evidence" value="ECO:0007669"/>
    <property type="project" value="UniProtKB-KW"/>
</dbReference>
<dbReference type="Pfam" id="PF01820">
    <property type="entry name" value="Dala_Dala_lig_N"/>
    <property type="match status" value="1"/>
</dbReference>